<dbReference type="EMBL" id="UGMX01000002">
    <property type="protein sequence ID" value="STW06503.1"/>
    <property type="molecule type" value="Genomic_DNA"/>
</dbReference>
<evidence type="ECO:0000256" key="1">
    <source>
        <dbReference type="ARBA" id="ARBA00001946"/>
    </source>
</evidence>
<organism evidence="9 10">
    <name type="scientific">Klebsiella grimontii</name>
    <dbReference type="NCBI Taxonomy" id="2058152"/>
    <lineage>
        <taxon>Bacteria</taxon>
        <taxon>Pseudomonadati</taxon>
        <taxon>Pseudomonadota</taxon>
        <taxon>Gammaproteobacteria</taxon>
        <taxon>Enterobacterales</taxon>
        <taxon>Enterobacteriaceae</taxon>
        <taxon>Klebsiella/Raoultella group</taxon>
        <taxon>Klebsiella</taxon>
    </lineage>
</organism>
<protein>
    <submittedName>
        <fullName evidence="9">Selenoprotein O and cysteine-containing protein</fullName>
    </submittedName>
</protein>
<evidence type="ECO:0000256" key="6">
    <source>
        <dbReference type="ARBA" id="ARBA00022741"/>
    </source>
</evidence>
<keyword evidence="3" id="KW-0808">Transferase</keyword>
<keyword evidence="5" id="KW-0479">Metal-binding</keyword>
<reference evidence="9 10" key="1">
    <citation type="submission" date="2018-06" db="EMBL/GenBank/DDBJ databases">
        <authorList>
            <consortium name="Pathogen Informatics"/>
            <person name="Doyle S."/>
        </authorList>
    </citation>
    <scope>NUCLEOTIDE SEQUENCE [LARGE SCALE GENOMIC DNA]</scope>
    <source>
        <strain evidence="9 10">NCTC9149</strain>
    </source>
</reference>
<dbReference type="GO" id="GO:0005524">
    <property type="term" value="F:ATP binding"/>
    <property type="evidence" value="ECO:0007669"/>
    <property type="project" value="UniProtKB-KW"/>
</dbReference>
<comment type="caution">
    <text evidence="9">The sequence shown here is derived from an EMBL/GenBank/DDBJ whole genome shotgun (WGS) entry which is preliminary data.</text>
</comment>
<evidence type="ECO:0000256" key="5">
    <source>
        <dbReference type="ARBA" id="ARBA00022723"/>
    </source>
</evidence>
<sequence>MTLSFTTHWRDELPDFYTALAPTPLENARLVWHNAPLARSLGVAESLFSPEKGAGVWGGETLLPGMSPLAQVYSGHQFRLLGRAARRRARHSARRTAARGRSSL</sequence>
<dbReference type="Proteomes" id="UP000254571">
    <property type="component" value="Unassembled WGS sequence"/>
</dbReference>
<proteinExistence type="inferred from homology"/>
<evidence type="ECO:0000256" key="7">
    <source>
        <dbReference type="ARBA" id="ARBA00022840"/>
    </source>
</evidence>
<evidence type="ECO:0000256" key="3">
    <source>
        <dbReference type="ARBA" id="ARBA00022679"/>
    </source>
</evidence>
<comment type="cofactor">
    <cofactor evidence="1">
        <name>Mg(2+)</name>
        <dbReference type="ChEBI" id="CHEBI:18420"/>
    </cofactor>
</comment>
<keyword evidence="7" id="KW-0067">ATP-binding</keyword>
<evidence type="ECO:0000313" key="9">
    <source>
        <dbReference type="EMBL" id="STW06503.1"/>
    </source>
</evidence>
<evidence type="ECO:0000256" key="4">
    <source>
        <dbReference type="ARBA" id="ARBA00022695"/>
    </source>
</evidence>
<dbReference type="AlphaFoldDB" id="A0A7H4P238"/>
<dbReference type="GO" id="GO:0016779">
    <property type="term" value="F:nucleotidyltransferase activity"/>
    <property type="evidence" value="ECO:0007669"/>
    <property type="project" value="UniProtKB-KW"/>
</dbReference>
<evidence type="ECO:0000313" key="10">
    <source>
        <dbReference type="Proteomes" id="UP000254571"/>
    </source>
</evidence>
<dbReference type="GO" id="GO:0046872">
    <property type="term" value="F:metal ion binding"/>
    <property type="evidence" value="ECO:0007669"/>
    <property type="project" value="UniProtKB-KW"/>
</dbReference>
<gene>
    <name evidence="9" type="ORF">NCTC9149_02923</name>
</gene>
<keyword evidence="4" id="KW-0548">Nucleotidyltransferase</keyword>
<accession>A0A7H4P238</accession>
<keyword evidence="6" id="KW-0547">Nucleotide-binding</keyword>
<keyword evidence="8" id="KW-0460">Magnesium</keyword>
<name>A0A7H4P238_9ENTR</name>
<evidence type="ECO:0000256" key="2">
    <source>
        <dbReference type="ARBA" id="ARBA00009747"/>
    </source>
</evidence>
<evidence type="ECO:0000256" key="8">
    <source>
        <dbReference type="ARBA" id="ARBA00022842"/>
    </source>
</evidence>
<comment type="similarity">
    <text evidence="2">Belongs to the SELO family.</text>
</comment>
<dbReference type="InterPro" id="IPR003846">
    <property type="entry name" value="SelO"/>
</dbReference>
<dbReference type="Pfam" id="PF02696">
    <property type="entry name" value="SelO"/>
    <property type="match status" value="1"/>
</dbReference>